<evidence type="ECO:0000256" key="1">
    <source>
        <dbReference type="ARBA" id="ARBA00010940"/>
    </source>
</evidence>
<dbReference type="PANTHER" id="PTHR12081:SF18">
    <property type="entry name" value="TRANSCRIPTION FACTOR E2F2-RELATED"/>
    <property type="match status" value="1"/>
</dbReference>
<comment type="subcellular location">
    <subcellularLocation>
        <location evidence="5">Nucleus</location>
    </subcellularLocation>
</comment>
<dbReference type="InterPro" id="IPR032198">
    <property type="entry name" value="E2F_CC-MB"/>
</dbReference>
<accession>A0A915EJ54</accession>
<evidence type="ECO:0000313" key="9">
    <source>
        <dbReference type="WBParaSite" id="jg654"/>
    </source>
</evidence>
<dbReference type="SUPFAM" id="SSF46785">
    <property type="entry name" value="Winged helix' DNA-binding domain"/>
    <property type="match status" value="1"/>
</dbReference>
<dbReference type="Gene3D" id="1.10.10.10">
    <property type="entry name" value="Winged helix-like DNA-binding domain superfamily/Winged helix DNA-binding domain"/>
    <property type="match status" value="1"/>
</dbReference>
<dbReference type="SMART" id="SM01372">
    <property type="entry name" value="E2F_TDP"/>
    <property type="match status" value="1"/>
</dbReference>
<proteinExistence type="inferred from homology"/>
<dbReference type="Gene3D" id="6.10.250.540">
    <property type="match status" value="1"/>
</dbReference>
<keyword evidence="5" id="KW-0539">Nucleus</keyword>
<dbReference type="InterPro" id="IPR015633">
    <property type="entry name" value="E2F"/>
</dbReference>
<dbReference type="GO" id="GO:0090575">
    <property type="term" value="C:RNA polymerase II transcription regulator complex"/>
    <property type="evidence" value="ECO:0007669"/>
    <property type="project" value="TreeGrafter"/>
</dbReference>
<reference evidence="9" key="1">
    <citation type="submission" date="2022-11" db="UniProtKB">
        <authorList>
            <consortium name="WormBaseParasite"/>
        </authorList>
    </citation>
    <scope>IDENTIFICATION</scope>
</reference>
<dbReference type="WBParaSite" id="jg654">
    <property type="protein sequence ID" value="jg654"/>
    <property type="gene ID" value="jg654"/>
</dbReference>
<dbReference type="InterPro" id="IPR003316">
    <property type="entry name" value="E2F_WHTH_DNA-bd_dom"/>
</dbReference>
<organism evidence="8 9">
    <name type="scientific">Ditylenchus dipsaci</name>
    <dbReference type="NCBI Taxonomy" id="166011"/>
    <lineage>
        <taxon>Eukaryota</taxon>
        <taxon>Metazoa</taxon>
        <taxon>Ecdysozoa</taxon>
        <taxon>Nematoda</taxon>
        <taxon>Chromadorea</taxon>
        <taxon>Rhabditida</taxon>
        <taxon>Tylenchina</taxon>
        <taxon>Tylenchomorpha</taxon>
        <taxon>Sphaerularioidea</taxon>
        <taxon>Anguinidae</taxon>
        <taxon>Anguininae</taxon>
        <taxon>Ditylenchus</taxon>
    </lineage>
</organism>
<feature type="region of interest" description="Disordered" evidence="6">
    <location>
        <begin position="72"/>
        <end position="166"/>
    </location>
</feature>
<dbReference type="SUPFAM" id="SSF144074">
    <property type="entry name" value="E2F-DP heterodimerization region"/>
    <property type="match status" value="1"/>
</dbReference>
<feature type="compositionally biased region" description="Low complexity" evidence="6">
    <location>
        <begin position="102"/>
        <end position="118"/>
    </location>
</feature>
<dbReference type="Proteomes" id="UP000887574">
    <property type="component" value="Unplaced"/>
</dbReference>
<evidence type="ECO:0000256" key="2">
    <source>
        <dbReference type="ARBA" id="ARBA00023015"/>
    </source>
</evidence>
<evidence type="ECO:0000256" key="3">
    <source>
        <dbReference type="ARBA" id="ARBA00023125"/>
    </source>
</evidence>
<comment type="similarity">
    <text evidence="1 5">Belongs to the E2F/DP family.</text>
</comment>
<dbReference type="PANTHER" id="PTHR12081">
    <property type="entry name" value="TRANSCRIPTION FACTOR E2F"/>
    <property type="match status" value="1"/>
</dbReference>
<name>A0A915EJ54_9BILA</name>
<evidence type="ECO:0000256" key="5">
    <source>
        <dbReference type="RuleBase" id="RU003796"/>
    </source>
</evidence>
<feature type="compositionally biased region" description="Low complexity" evidence="6">
    <location>
        <begin position="137"/>
        <end position="158"/>
    </location>
</feature>
<dbReference type="GO" id="GO:0046983">
    <property type="term" value="F:protein dimerization activity"/>
    <property type="evidence" value="ECO:0007669"/>
    <property type="project" value="InterPro"/>
</dbReference>
<dbReference type="GO" id="GO:0000978">
    <property type="term" value="F:RNA polymerase II cis-regulatory region sequence-specific DNA binding"/>
    <property type="evidence" value="ECO:0007669"/>
    <property type="project" value="InterPro"/>
</dbReference>
<sequence>MASSTAKAPLGLKQQQQQQAANKPIQTVLLQKSAGSAFQEYLPNAQVGTPSAHQPKLSSASTTQYSNQVYVNGPNGHRSPASGALAEGFKDLPTSHSHHHTQTQTTPTTTATLTVPPTYIEHTRTPPSNPFNHNYNQPSAATPSASSSAAPQPSGSQPRNTCVGAYGGPPIATNVVVRKMETSPEVWLPPPVHQHIVVSTTNGSQEQMNQQYRPQTPQSQKCRRKLSLEVLSRSETPSRGNEEDQTLKFAQEVANGYMKKEYVNESNQSCSTASSSQHMFTPKTGGSVGRKRNNAGARLPKSAGNDIDMPDQESARLNLNEAATILGVQKRRLYDITNVLEGIELIEKMGKNSIRWKNQTELEYSTEHQRLNKELAEQAEHEHLLDSLISNISGALKLAKDDPTDKPYSYTLFSDLRSISSLSDQTLIAIKAPVESCSSIEVSNPCETGKLEIVVRNENGEKLQAFLCPDKSEFGAKFSPQKLAGSSNSSGLTAPAHLVQPSEKPCSSYQQMQRMSSNVKNNFQPLVNLAAEGRSELSDVNTLMAEVLTPTPETFNGVSVSTYASPLKFLTDAQPMEMGVCLPTNSK</sequence>
<dbReference type="Pfam" id="PF16421">
    <property type="entry name" value="E2F_CC-MB"/>
    <property type="match status" value="1"/>
</dbReference>
<evidence type="ECO:0000259" key="7">
    <source>
        <dbReference type="SMART" id="SM01372"/>
    </source>
</evidence>
<keyword evidence="8" id="KW-1185">Reference proteome</keyword>
<dbReference type="Pfam" id="PF02319">
    <property type="entry name" value="WHD_E2F_TDP"/>
    <property type="match status" value="1"/>
</dbReference>
<dbReference type="InterPro" id="IPR036390">
    <property type="entry name" value="WH_DNA-bd_sf"/>
</dbReference>
<feature type="region of interest" description="Disordered" evidence="6">
    <location>
        <begin position="270"/>
        <end position="308"/>
    </location>
</feature>
<keyword evidence="3 5" id="KW-0238">DNA-binding</keyword>
<evidence type="ECO:0000256" key="4">
    <source>
        <dbReference type="ARBA" id="ARBA00023163"/>
    </source>
</evidence>
<protein>
    <submittedName>
        <fullName evidence="9">E2F/DP family winged-helix DNA-binding domain-containing protein</fullName>
    </submittedName>
</protein>
<feature type="domain" description="E2F/DP family winged-helix DNA-binding" evidence="7">
    <location>
        <begin position="223"/>
        <end position="358"/>
    </location>
</feature>
<feature type="compositionally biased region" description="Polar residues" evidence="6">
    <location>
        <begin position="201"/>
        <end position="220"/>
    </location>
</feature>
<dbReference type="AlphaFoldDB" id="A0A915EJ54"/>
<feature type="region of interest" description="Disordered" evidence="6">
    <location>
        <begin position="201"/>
        <end position="223"/>
    </location>
</feature>
<keyword evidence="4 5" id="KW-0804">Transcription</keyword>
<dbReference type="InterPro" id="IPR036388">
    <property type="entry name" value="WH-like_DNA-bd_sf"/>
</dbReference>
<evidence type="ECO:0000256" key="6">
    <source>
        <dbReference type="SAM" id="MobiDB-lite"/>
    </source>
</evidence>
<feature type="region of interest" description="Disordered" evidence="6">
    <location>
        <begin position="1"/>
        <end position="23"/>
    </location>
</feature>
<dbReference type="GO" id="GO:0000981">
    <property type="term" value="F:DNA-binding transcription factor activity, RNA polymerase II-specific"/>
    <property type="evidence" value="ECO:0007669"/>
    <property type="project" value="TreeGrafter"/>
</dbReference>
<evidence type="ECO:0000313" key="8">
    <source>
        <dbReference type="Proteomes" id="UP000887574"/>
    </source>
</evidence>
<dbReference type="InterPro" id="IPR037241">
    <property type="entry name" value="E2F-DP_heterodim"/>
</dbReference>
<keyword evidence="2 5" id="KW-0805">Transcription regulation</keyword>